<dbReference type="SUPFAM" id="SSF52317">
    <property type="entry name" value="Class I glutamine amidotransferase-like"/>
    <property type="match status" value="1"/>
</dbReference>
<evidence type="ECO:0000313" key="3">
    <source>
        <dbReference type="EMBL" id="STY44645.1"/>
    </source>
</evidence>
<dbReference type="Proteomes" id="UP000254879">
    <property type="component" value="Unassembled WGS sequence"/>
</dbReference>
<dbReference type="NCBIfam" id="TIGR00566">
    <property type="entry name" value="trpG_papA"/>
    <property type="match status" value="1"/>
</dbReference>
<dbReference type="InterPro" id="IPR050472">
    <property type="entry name" value="Anth_synth/Amidotransfase"/>
</dbReference>
<dbReference type="InterPro" id="IPR029062">
    <property type="entry name" value="Class_I_gatase-like"/>
</dbReference>
<keyword evidence="3" id="KW-0032">Aminotransferase</keyword>
<keyword evidence="3" id="KW-0808">Transferase</keyword>
<dbReference type="InterPro" id="IPR017926">
    <property type="entry name" value="GATASE"/>
</dbReference>
<dbReference type="CDD" id="cd01743">
    <property type="entry name" value="GATase1_Anthranilate_Synthase"/>
    <property type="match status" value="1"/>
</dbReference>
<dbReference type="GO" id="GO:0046820">
    <property type="term" value="F:4-amino-4-deoxychorismate synthase activity"/>
    <property type="evidence" value="ECO:0007669"/>
    <property type="project" value="UniProtKB-EC"/>
</dbReference>
<feature type="domain" description="Glutamine amidotransferase" evidence="2">
    <location>
        <begin position="3"/>
        <end position="182"/>
    </location>
</feature>
<dbReference type="FunFam" id="3.40.50.880:FF:000003">
    <property type="entry name" value="Anthranilate synthase component II"/>
    <property type="match status" value="1"/>
</dbReference>
<dbReference type="GO" id="GO:0000162">
    <property type="term" value="P:L-tryptophan biosynthetic process"/>
    <property type="evidence" value="ECO:0007669"/>
    <property type="project" value="TreeGrafter"/>
</dbReference>
<dbReference type="PANTHER" id="PTHR43418">
    <property type="entry name" value="MULTIFUNCTIONAL TRYPTOPHAN BIOSYNTHESIS PROTEIN-RELATED"/>
    <property type="match status" value="1"/>
</dbReference>
<dbReference type="Gene3D" id="3.40.50.880">
    <property type="match status" value="1"/>
</dbReference>
<evidence type="ECO:0000313" key="4">
    <source>
        <dbReference type="Proteomes" id="UP000254879"/>
    </source>
</evidence>
<keyword evidence="1 3" id="KW-0315">Glutamine amidotransferase</keyword>
<reference evidence="3 4" key="1">
    <citation type="submission" date="2018-06" db="EMBL/GenBank/DDBJ databases">
        <authorList>
            <consortium name="Pathogen Informatics"/>
            <person name="Doyle S."/>
        </authorList>
    </citation>
    <scope>NUCLEOTIDE SEQUENCE [LARGE SCALE GENOMIC DNA]</scope>
    <source>
        <strain evidence="4">NCTC 10815</strain>
    </source>
</reference>
<sequence>MLLLIDHHDSFTYNLYQYFLELDAPVKVIRVDELAGLEDTPSALILSPGPGHPAEAKATLKLLKTYHQKIPILGICLGHQIIAHFFGVTVKKSPYPVHGKSYPITHTGENIFHKIPSPYTVTRYHSLAVSRETLGSSLKVTAETADGIIMGISHRELPIFGVQFHPEAILSEYGHALLQNFLTLVKDVPNRESSTI</sequence>
<dbReference type="Pfam" id="PF00117">
    <property type="entry name" value="GATase"/>
    <property type="match status" value="1"/>
</dbReference>
<dbReference type="PROSITE" id="PS51273">
    <property type="entry name" value="GATASE_TYPE_1"/>
    <property type="match status" value="1"/>
</dbReference>
<dbReference type="PRINTS" id="PR00096">
    <property type="entry name" value="GATASE"/>
</dbReference>
<evidence type="ECO:0000256" key="1">
    <source>
        <dbReference type="ARBA" id="ARBA00022962"/>
    </source>
</evidence>
<dbReference type="RefSeq" id="WP_115346031.1">
    <property type="nucleotide sequence ID" value="NZ_UGPG01000001.1"/>
</dbReference>
<dbReference type="PANTHER" id="PTHR43418:SF4">
    <property type="entry name" value="MULTIFUNCTIONAL TRYPTOPHAN BIOSYNTHESIS PROTEIN"/>
    <property type="match status" value="1"/>
</dbReference>
<evidence type="ECO:0000259" key="2">
    <source>
        <dbReference type="Pfam" id="PF00117"/>
    </source>
</evidence>
<dbReference type="AlphaFoldDB" id="A0A378MLP6"/>
<gene>
    <name evidence="3" type="primary">pabA</name>
    <name evidence="3" type="ORF">NCTC10815_01998</name>
</gene>
<dbReference type="GO" id="GO:0004049">
    <property type="term" value="F:anthranilate synthase activity"/>
    <property type="evidence" value="ECO:0007669"/>
    <property type="project" value="TreeGrafter"/>
</dbReference>
<name>A0A378MLP6_LISGR</name>
<dbReference type="GO" id="GO:0005829">
    <property type="term" value="C:cytosol"/>
    <property type="evidence" value="ECO:0007669"/>
    <property type="project" value="TreeGrafter"/>
</dbReference>
<dbReference type="EC" id="2.6.1.85" evidence="3"/>
<protein>
    <submittedName>
        <fullName evidence="3">Para-aminobenzoate synthase glutamine amidotransferase component II</fullName>
        <ecNumber evidence="3">2.6.1.85</ecNumber>
    </submittedName>
</protein>
<accession>A0A378MLP6</accession>
<dbReference type="EMBL" id="UGPG01000001">
    <property type="protein sequence ID" value="STY44645.1"/>
    <property type="molecule type" value="Genomic_DNA"/>
</dbReference>
<dbReference type="PRINTS" id="PR00097">
    <property type="entry name" value="ANTSNTHASEII"/>
</dbReference>
<dbReference type="PRINTS" id="PR00099">
    <property type="entry name" value="CPSGATASE"/>
</dbReference>
<organism evidence="3 4">
    <name type="scientific">Listeria grayi</name>
    <name type="common">Listeria murrayi</name>
    <dbReference type="NCBI Taxonomy" id="1641"/>
    <lineage>
        <taxon>Bacteria</taxon>
        <taxon>Bacillati</taxon>
        <taxon>Bacillota</taxon>
        <taxon>Bacilli</taxon>
        <taxon>Bacillales</taxon>
        <taxon>Listeriaceae</taxon>
        <taxon>Listeria</taxon>
    </lineage>
</organism>
<proteinExistence type="predicted"/>
<dbReference type="InterPro" id="IPR006221">
    <property type="entry name" value="TrpG/PapA_dom"/>
</dbReference>